<feature type="domain" description="DNA topoisomerase I eukaryotic-type" evidence="9">
    <location>
        <begin position="4"/>
        <end position="284"/>
    </location>
</feature>
<dbReference type="GO" id="GO:0005694">
    <property type="term" value="C:chromosome"/>
    <property type="evidence" value="ECO:0007669"/>
    <property type="project" value="InterPro"/>
</dbReference>
<comment type="caution">
    <text evidence="10">The sequence shown here is derived from an EMBL/GenBank/DDBJ whole genome shotgun (WGS) entry which is preliminary data.</text>
</comment>
<proteinExistence type="inferred from homology"/>
<comment type="similarity">
    <text evidence="2">Belongs to the type IB topoisomerase family.</text>
</comment>
<dbReference type="PANTHER" id="PTHR10290">
    <property type="entry name" value="DNA TOPOISOMERASE I"/>
    <property type="match status" value="1"/>
</dbReference>
<dbReference type="GO" id="GO:0003677">
    <property type="term" value="F:DNA binding"/>
    <property type="evidence" value="ECO:0007669"/>
    <property type="project" value="UniProtKB-UniRule"/>
</dbReference>
<dbReference type="PANTHER" id="PTHR10290:SF3">
    <property type="entry name" value="DNA TOPOISOMERASE 1"/>
    <property type="match status" value="1"/>
</dbReference>
<dbReference type="PROSITE" id="PS52038">
    <property type="entry name" value="TOPO_IB_2"/>
    <property type="match status" value="1"/>
</dbReference>
<evidence type="ECO:0000256" key="6">
    <source>
        <dbReference type="ARBA" id="ARBA00023235"/>
    </source>
</evidence>
<evidence type="ECO:0000313" key="11">
    <source>
        <dbReference type="Proteomes" id="UP000092993"/>
    </source>
</evidence>
<dbReference type="Gene3D" id="3.90.15.10">
    <property type="entry name" value="Topoisomerase I, Chain A, domain 3"/>
    <property type="match status" value="1"/>
</dbReference>
<dbReference type="PRINTS" id="PR00416">
    <property type="entry name" value="EUTPISMRASEI"/>
</dbReference>
<dbReference type="GO" id="GO:0006265">
    <property type="term" value="P:DNA topological change"/>
    <property type="evidence" value="ECO:0007669"/>
    <property type="project" value="InterPro"/>
</dbReference>
<dbReference type="EMBL" id="LUGG01000027">
    <property type="protein sequence ID" value="OBZ66776.1"/>
    <property type="molecule type" value="Genomic_DNA"/>
</dbReference>
<sequence>MSSIEPCGSDCQDYSADLKTKVMADRQRATVMYFIDRLALRAGNEKGEDEADTVGCCSLRCEHVTLLPPDQLVFDFLGQDSIRYYNQVSVDEQVYKDIQIFKEGKEDDDRLFDRVQTSGLNKHLASYMKGLTAKAFRTYNASITFQQQLDQGTPESGTVQKKLNAYKIGTRHVIDIEVRVLCLSKRMSRPNSDLTNPGVSLATPTLNKALGPLRDNIIKDFNIDAITPLQSPAPTPSNLATTTVPETKLSSSDSDELSSSLEKHLCITDPKGTIRSRVGDMLFEYTAGPFSQNNNVVGAAIT</sequence>
<dbReference type="STRING" id="5627.A0A1C7LRH2"/>
<keyword evidence="6 10" id="KW-0413">Isomerase</keyword>
<evidence type="ECO:0000256" key="3">
    <source>
        <dbReference type="ARBA" id="ARBA00012891"/>
    </source>
</evidence>
<comment type="caution">
    <text evidence="7">Lacks conserved residue(s) required for the propagation of feature annotation.</text>
</comment>
<dbReference type="InterPro" id="IPR051062">
    <property type="entry name" value="Topoisomerase_IB"/>
</dbReference>
<dbReference type="GO" id="GO:0005730">
    <property type="term" value="C:nucleolus"/>
    <property type="evidence" value="ECO:0007669"/>
    <property type="project" value="TreeGrafter"/>
</dbReference>
<evidence type="ECO:0000256" key="7">
    <source>
        <dbReference type="PROSITE-ProRule" id="PRU01382"/>
    </source>
</evidence>
<dbReference type="GO" id="GO:0007059">
    <property type="term" value="P:chromosome segregation"/>
    <property type="evidence" value="ECO:0007669"/>
    <property type="project" value="TreeGrafter"/>
</dbReference>
<dbReference type="GO" id="GO:0006260">
    <property type="term" value="P:DNA replication"/>
    <property type="evidence" value="ECO:0007669"/>
    <property type="project" value="TreeGrafter"/>
</dbReference>
<dbReference type="InterPro" id="IPR013500">
    <property type="entry name" value="TopoI_cat_euk"/>
</dbReference>
<keyword evidence="11" id="KW-1185">Reference proteome</keyword>
<organism evidence="10 11">
    <name type="scientific">Grifola frondosa</name>
    <name type="common">Maitake</name>
    <name type="synonym">Polyporus frondosus</name>
    <dbReference type="NCBI Taxonomy" id="5627"/>
    <lineage>
        <taxon>Eukaryota</taxon>
        <taxon>Fungi</taxon>
        <taxon>Dikarya</taxon>
        <taxon>Basidiomycota</taxon>
        <taxon>Agaricomycotina</taxon>
        <taxon>Agaricomycetes</taxon>
        <taxon>Polyporales</taxon>
        <taxon>Grifolaceae</taxon>
        <taxon>Grifola</taxon>
    </lineage>
</organism>
<dbReference type="Pfam" id="PF01028">
    <property type="entry name" value="Topoisom_I"/>
    <property type="match status" value="1"/>
</dbReference>
<gene>
    <name evidence="10" type="primary">top1</name>
    <name evidence="10" type="ORF">A0H81_13247</name>
</gene>
<dbReference type="SUPFAM" id="SSF56349">
    <property type="entry name" value="DNA breaking-rejoining enzymes"/>
    <property type="match status" value="1"/>
</dbReference>
<reference evidence="10 11" key="1">
    <citation type="submission" date="2016-03" db="EMBL/GenBank/DDBJ databases">
        <title>Whole genome sequencing of Grifola frondosa 9006-11.</title>
        <authorList>
            <person name="Min B."/>
            <person name="Park H."/>
            <person name="Kim J.-G."/>
            <person name="Cho H."/>
            <person name="Oh Y.-L."/>
            <person name="Kong W.-S."/>
            <person name="Choi I.-G."/>
        </authorList>
    </citation>
    <scope>NUCLEOTIDE SEQUENCE [LARGE SCALE GENOMIC DNA]</scope>
    <source>
        <strain evidence="10 11">9006-11</strain>
    </source>
</reference>
<keyword evidence="5 7" id="KW-0238">DNA-binding</keyword>
<evidence type="ECO:0000256" key="5">
    <source>
        <dbReference type="ARBA" id="ARBA00023125"/>
    </source>
</evidence>
<dbReference type="InterPro" id="IPR001631">
    <property type="entry name" value="TopoI"/>
</dbReference>
<dbReference type="InterPro" id="IPR014711">
    <property type="entry name" value="TopoI_cat_a-hlx-sub_euk"/>
</dbReference>
<dbReference type="AlphaFoldDB" id="A0A1C7LRH2"/>
<dbReference type="InterPro" id="IPR013499">
    <property type="entry name" value="TopoI_euk"/>
</dbReference>
<evidence type="ECO:0000313" key="10">
    <source>
        <dbReference type="EMBL" id="OBZ66776.1"/>
    </source>
</evidence>
<evidence type="ECO:0000256" key="1">
    <source>
        <dbReference type="ARBA" id="ARBA00000213"/>
    </source>
</evidence>
<accession>A0A1C7LRH2</accession>
<evidence type="ECO:0000256" key="2">
    <source>
        <dbReference type="ARBA" id="ARBA00006645"/>
    </source>
</evidence>
<evidence type="ECO:0000256" key="4">
    <source>
        <dbReference type="ARBA" id="ARBA00023029"/>
    </source>
</evidence>
<dbReference type="EC" id="5.6.2.1" evidence="3"/>
<dbReference type="InterPro" id="IPR011010">
    <property type="entry name" value="DNA_brk_join_enz"/>
</dbReference>
<name>A0A1C7LRH2_GRIFR</name>
<dbReference type="Proteomes" id="UP000092993">
    <property type="component" value="Unassembled WGS sequence"/>
</dbReference>
<evidence type="ECO:0000256" key="8">
    <source>
        <dbReference type="SAM" id="MobiDB-lite"/>
    </source>
</evidence>
<dbReference type="GO" id="GO:0003917">
    <property type="term" value="F:DNA topoisomerase type I (single strand cut, ATP-independent) activity"/>
    <property type="evidence" value="ECO:0007669"/>
    <property type="project" value="UniProtKB-EC"/>
</dbReference>
<feature type="compositionally biased region" description="Polar residues" evidence="8">
    <location>
        <begin position="229"/>
        <end position="245"/>
    </location>
</feature>
<dbReference type="SMART" id="SM00435">
    <property type="entry name" value="TOPEUc"/>
    <property type="match status" value="1"/>
</dbReference>
<keyword evidence="4" id="KW-0799">Topoisomerase</keyword>
<comment type="catalytic activity">
    <reaction evidence="1">
        <text>ATP-independent breakage of single-stranded DNA, followed by passage and rejoining.</text>
        <dbReference type="EC" id="5.6.2.1"/>
    </reaction>
</comment>
<dbReference type="OrthoDB" id="47179at2759"/>
<feature type="region of interest" description="Disordered" evidence="8">
    <location>
        <begin position="229"/>
        <end position="256"/>
    </location>
</feature>
<evidence type="ECO:0000259" key="9">
    <source>
        <dbReference type="SMART" id="SM00435"/>
    </source>
</evidence>
<protein>
    <recommendedName>
        <fullName evidence="3">DNA topoisomerase</fullName>
        <ecNumber evidence="3">5.6.2.1</ecNumber>
    </recommendedName>
</protein>